<evidence type="ECO:0000313" key="1">
    <source>
        <dbReference type="EMBL" id="XBH06892.1"/>
    </source>
</evidence>
<dbReference type="SUPFAM" id="SSF117396">
    <property type="entry name" value="TM1631-like"/>
    <property type="match status" value="1"/>
</dbReference>
<accession>A0AAU7CMW1</accession>
<gene>
    <name evidence="1" type="ORF">V5E97_12860</name>
</gene>
<proteinExistence type="predicted"/>
<dbReference type="PANTHER" id="PTHR30348:SF4">
    <property type="entry name" value="DUF72 DOMAIN-CONTAINING PROTEIN"/>
    <property type="match status" value="1"/>
</dbReference>
<dbReference type="InterPro" id="IPR002763">
    <property type="entry name" value="DUF72"/>
</dbReference>
<dbReference type="Gene3D" id="3.20.20.410">
    <property type="entry name" value="Protein of unknown function UPF0759"/>
    <property type="match status" value="1"/>
</dbReference>
<dbReference type="AlphaFoldDB" id="A0AAU7CMW1"/>
<protein>
    <submittedName>
        <fullName evidence="1">DUF72 domain-containing protein</fullName>
    </submittedName>
</protein>
<dbReference type="EMBL" id="CP155447">
    <property type="protein sequence ID" value="XBH06892.1"/>
    <property type="molecule type" value="Genomic_DNA"/>
</dbReference>
<dbReference type="InterPro" id="IPR036520">
    <property type="entry name" value="UPF0759_sf"/>
</dbReference>
<dbReference type="Pfam" id="PF01904">
    <property type="entry name" value="DUF72"/>
    <property type="match status" value="1"/>
</dbReference>
<sequence length="318" mass="36029">MSLSPDAPPPLAAKLAPRLHALADQGIHFGTSSWKYPGWLGSIYSPERYVTRSKFSQKKFDEHCLTEYAETFTTACGDFAFYQFPSTDFWAKLFGAVPSGFVFGFKVPEHITVIRWPKHARYGVQAGQDNESFLDVGLLSKRFLDRLEPYADRVGPLIFEFATFNKGQFPATANFYNRLEEFLSALPKGWRYAVELRNPEYLSPDYFDLLRGYGVAHVLNAWTRMPPLEEQIELPGVTTANFVVARALLAKGKKYEESVKDFAPFDRIQEVQEEARTALVQIAQRAKKRKAPAFLFVNNRLEGNAPLTIEAVVNRLGV</sequence>
<dbReference type="PANTHER" id="PTHR30348">
    <property type="entry name" value="UNCHARACTERIZED PROTEIN YECE"/>
    <property type="match status" value="1"/>
</dbReference>
<organism evidence="1">
    <name type="scientific">Singulisphaera sp. Ch08</name>
    <dbReference type="NCBI Taxonomy" id="3120278"/>
    <lineage>
        <taxon>Bacteria</taxon>
        <taxon>Pseudomonadati</taxon>
        <taxon>Planctomycetota</taxon>
        <taxon>Planctomycetia</taxon>
        <taxon>Isosphaerales</taxon>
        <taxon>Isosphaeraceae</taxon>
        <taxon>Singulisphaera</taxon>
    </lineage>
</organism>
<name>A0AAU7CMW1_9BACT</name>
<dbReference type="RefSeq" id="WP_406699740.1">
    <property type="nucleotide sequence ID" value="NZ_CP155447.1"/>
</dbReference>
<reference evidence="1" key="1">
    <citation type="submission" date="2024-05" db="EMBL/GenBank/DDBJ databases">
        <title>Planctomycetes of the genus Singulisphaera possess chitinolytic capabilities.</title>
        <authorList>
            <person name="Ivanova A."/>
        </authorList>
    </citation>
    <scope>NUCLEOTIDE SEQUENCE</scope>
    <source>
        <strain evidence="1">Ch08T</strain>
    </source>
</reference>